<reference evidence="1 2" key="1">
    <citation type="submission" date="2023-10" db="EMBL/GenBank/DDBJ databases">
        <title>Draft genome sequence of Xylaria bambusicola isolate GMP-LS, the root and basal stem rot pathogen of sugarcane in Indonesia.</title>
        <authorList>
            <person name="Selvaraj P."/>
            <person name="Muralishankar V."/>
            <person name="Muruganantham S."/>
            <person name="Sp S."/>
            <person name="Haryani S."/>
            <person name="Lau K.J.X."/>
            <person name="Naqvi N.I."/>
        </authorList>
    </citation>
    <scope>NUCLEOTIDE SEQUENCE [LARGE SCALE GENOMIC DNA]</scope>
    <source>
        <strain evidence="1">GMP-LS</strain>
    </source>
</reference>
<evidence type="ECO:0000313" key="2">
    <source>
        <dbReference type="Proteomes" id="UP001305414"/>
    </source>
</evidence>
<gene>
    <name evidence="1" type="ORF">RRF57_004649</name>
</gene>
<dbReference type="Proteomes" id="UP001305414">
    <property type="component" value="Unassembled WGS sequence"/>
</dbReference>
<evidence type="ECO:0000313" key="1">
    <source>
        <dbReference type="EMBL" id="KAK5628934.1"/>
    </source>
</evidence>
<protein>
    <submittedName>
        <fullName evidence="1">Uncharacterized protein</fullName>
    </submittedName>
</protein>
<name>A0AAN7UNH7_9PEZI</name>
<keyword evidence="2" id="KW-1185">Reference proteome</keyword>
<dbReference type="AlphaFoldDB" id="A0AAN7UNH7"/>
<proteinExistence type="predicted"/>
<dbReference type="EMBL" id="JAWHQM010000010">
    <property type="protein sequence ID" value="KAK5628934.1"/>
    <property type="molecule type" value="Genomic_DNA"/>
</dbReference>
<comment type="caution">
    <text evidence="1">The sequence shown here is derived from an EMBL/GenBank/DDBJ whole genome shotgun (WGS) entry which is preliminary data.</text>
</comment>
<accession>A0AAN7UNH7</accession>
<sequence>MSALQYPGFQTTASKEVPKMKFPNAIAIIQTEKTPDQNQTRYTCLSQFHEYGPVFHAPARRAAQAHRARI</sequence>
<organism evidence="1 2">
    <name type="scientific">Xylaria bambusicola</name>
    <dbReference type="NCBI Taxonomy" id="326684"/>
    <lineage>
        <taxon>Eukaryota</taxon>
        <taxon>Fungi</taxon>
        <taxon>Dikarya</taxon>
        <taxon>Ascomycota</taxon>
        <taxon>Pezizomycotina</taxon>
        <taxon>Sordariomycetes</taxon>
        <taxon>Xylariomycetidae</taxon>
        <taxon>Xylariales</taxon>
        <taxon>Xylariaceae</taxon>
        <taxon>Xylaria</taxon>
    </lineage>
</organism>